<dbReference type="PANTHER" id="PTHR31642:SF5">
    <property type="entry name" value="OS01G0104900 PROTEIN"/>
    <property type="match status" value="1"/>
</dbReference>
<reference evidence="5" key="1">
    <citation type="journal article" date="2023" name="GigaByte">
        <title>Genome assembly of the bearded iris, Iris pallida Lam.</title>
        <authorList>
            <person name="Bruccoleri R.E."/>
            <person name="Oakeley E.J."/>
            <person name="Faust A.M.E."/>
            <person name="Altorfer M."/>
            <person name="Dessus-Babus S."/>
            <person name="Burckhardt D."/>
            <person name="Oertli M."/>
            <person name="Naumann U."/>
            <person name="Petersen F."/>
            <person name="Wong J."/>
        </authorList>
    </citation>
    <scope>NUCLEOTIDE SEQUENCE</scope>
    <source>
        <strain evidence="5">GSM-AAB239-AS_SAM_17_03QT</strain>
    </source>
</reference>
<keyword evidence="3" id="KW-0012">Acyltransferase</keyword>
<sequence length="458" mass="49858">MTKSIEIPDCHYPREAVLIRPSAATPRHSLHLSNLDDQPFLRFSIRYLYLYRTAVDADLLKSSLARLLVDYYPLAGRLRARDGGGGEGGKLEVDCSEQGALFAEGHLDLTAGKFLEGSGRPNRSWRKLLYRVDAQSFLDVPPLVIQAIRLSCGGMILCTAISHCLCDGIGTAQFLQSWAQITAKPGAELPVAPFHGRHALAPRSPPRAAFPHPEFDTPPAREPPSLDVLAQVLQSQPLVPVSVTFTPAQILHLKRQCVPSLKCTSFEALAPHVWRSWAGSLGLPPSLGVKLLFSTNVRRRLSPELPRGYYGNGFVLGCAEAPVGRLVESNPRYGVELVQRAKERVGDGYVRSVVDLLEERRARPDLSASLVISQWSKLGLEELDFGEGKPLHMGPLASEIYCLLLPVVGDLHAFTVLMSVPQGAAEKFEHLLTGDSCTEEVNGGGGEGGGGGGRWHYK</sequence>
<dbReference type="InterPro" id="IPR050317">
    <property type="entry name" value="Plant_Fungal_Acyltransferase"/>
</dbReference>
<evidence type="ECO:0000256" key="4">
    <source>
        <dbReference type="SAM" id="MobiDB-lite"/>
    </source>
</evidence>
<feature type="region of interest" description="Disordered" evidence="4">
    <location>
        <begin position="439"/>
        <end position="458"/>
    </location>
</feature>
<dbReference type="GO" id="GO:0016747">
    <property type="term" value="F:acyltransferase activity, transferring groups other than amino-acyl groups"/>
    <property type="evidence" value="ECO:0007669"/>
    <property type="project" value="TreeGrafter"/>
</dbReference>
<evidence type="ECO:0000313" key="6">
    <source>
        <dbReference type="Proteomes" id="UP001140949"/>
    </source>
</evidence>
<accession>A0AAX6DZB4</accession>
<gene>
    <name evidence="5" type="ORF">M6B38_110130</name>
</gene>
<evidence type="ECO:0000256" key="3">
    <source>
        <dbReference type="ARBA" id="ARBA00023315"/>
    </source>
</evidence>
<evidence type="ECO:0000313" key="5">
    <source>
        <dbReference type="EMBL" id="KAJ6797116.1"/>
    </source>
</evidence>
<name>A0AAX6DZB4_IRIPA</name>
<comment type="caution">
    <text evidence="5">The sequence shown here is derived from an EMBL/GenBank/DDBJ whole genome shotgun (WGS) entry which is preliminary data.</text>
</comment>
<keyword evidence="2" id="KW-0808">Transferase</keyword>
<proteinExistence type="inferred from homology"/>
<organism evidence="5 6">
    <name type="scientific">Iris pallida</name>
    <name type="common">Sweet iris</name>
    <dbReference type="NCBI Taxonomy" id="29817"/>
    <lineage>
        <taxon>Eukaryota</taxon>
        <taxon>Viridiplantae</taxon>
        <taxon>Streptophyta</taxon>
        <taxon>Embryophyta</taxon>
        <taxon>Tracheophyta</taxon>
        <taxon>Spermatophyta</taxon>
        <taxon>Magnoliopsida</taxon>
        <taxon>Liliopsida</taxon>
        <taxon>Asparagales</taxon>
        <taxon>Iridaceae</taxon>
        <taxon>Iridoideae</taxon>
        <taxon>Irideae</taxon>
        <taxon>Iris</taxon>
    </lineage>
</organism>
<dbReference type="InterPro" id="IPR023213">
    <property type="entry name" value="CAT-like_dom_sf"/>
</dbReference>
<comment type="similarity">
    <text evidence="1">Belongs to the plant acyltransferase family.</text>
</comment>
<dbReference type="Pfam" id="PF02458">
    <property type="entry name" value="Transferase"/>
    <property type="match status" value="1"/>
</dbReference>
<dbReference type="PANTHER" id="PTHR31642">
    <property type="entry name" value="TRICHOTHECENE 3-O-ACETYLTRANSFERASE"/>
    <property type="match status" value="1"/>
</dbReference>
<dbReference type="Gene3D" id="3.30.559.10">
    <property type="entry name" value="Chloramphenicol acetyltransferase-like domain"/>
    <property type="match status" value="2"/>
</dbReference>
<feature type="compositionally biased region" description="Gly residues" evidence="4">
    <location>
        <begin position="442"/>
        <end position="458"/>
    </location>
</feature>
<evidence type="ECO:0000256" key="2">
    <source>
        <dbReference type="ARBA" id="ARBA00022679"/>
    </source>
</evidence>
<evidence type="ECO:0000256" key="1">
    <source>
        <dbReference type="ARBA" id="ARBA00009861"/>
    </source>
</evidence>
<reference evidence="5" key="2">
    <citation type="submission" date="2023-04" db="EMBL/GenBank/DDBJ databases">
        <authorList>
            <person name="Bruccoleri R.E."/>
            <person name="Oakeley E.J."/>
            <person name="Faust A.-M."/>
            <person name="Dessus-Babus S."/>
            <person name="Altorfer M."/>
            <person name="Burckhardt D."/>
            <person name="Oertli M."/>
            <person name="Naumann U."/>
            <person name="Petersen F."/>
            <person name="Wong J."/>
        </authorList>
    </citation>
    <scope>NUCLEOTIDE SEQUENCE</scope>
    <source>
        <strain evidence="5">GSM-AAB239-AS_SAM_17_03QT</strain>
        <tissue evidence="5">Leaf</tissue>
    </source>
</reference>
<evidence type="ECO:0008006" key="7">
    <source>
        <dbReference type="Google" id="ProtNLM"/>
    </source>
</evidence>
<dbReference type="AlphaFoldDB" id="A0AAX6DZB4"/>
<keyword evidence="6" id="KW-1185">Reference proteome</keyword>
<dbReference type="Proteomes" id="UP001140949">
    <property type="component" value="Unassembled WGS sequence"/>
</dbReference>
<dbReference type="EMBL" id="JANAVB010041017">
    <property type="protein sequence ID" value="KAJ6797116.1"/>
    <property type="molecule type" value="Genomic_DNA"/>
</dbReference>
<protein>
    <recommendedName>
        <fullName evidence="7">Omega-hydroxypalmitate O-feruloyl transferase</fullName>
    </recommendedName>
</protein>